<dbReference type="GO" id="GO:0005829">
    <property type="term" value="C:cytosol"/>
    <property type="evidence" value="ECO:0007669"/>
    <property type="project" value="TreeGrafter"/>
</dbReference>
<comment type="subcellular location">
    <subcellularLocation>
        <location evidence="2">Cytoplasm</location>
    </subcellularLocation>
</comment>
<evidence type="ECO:0000256" key="2">
    <source>
        <dbReference type="HAMAP-Rule" id="MF_00003"/>
    </source>
</evidence>
<dbReference type="HAMAP" id="MF_00003">
    <property type="entry name" value="RbfA"/>
    <property type="match status" value="1"/>
</dbReference>
<dbReference type="Gene3D" id="3.30.300.20">
    <property type="match status" value="1"/>
</dbReference>
<dbReference type="GO" id="GO:0043024">
    <property type="term" value="F:ribosomal small subunit binding"/>
    <property type="evidence" value="ECO:0007669"/>
    <property type="project" value="TreeGrafter"/>
</dbReference>
<keyword evidence="2" id="KW-0963">Cytoplasm</keyword>
<comment type="function">
    <text evidence="2">One of several proteins that assist in the late maturation steps of the functional core of the 30S ribosomal subunit. Associates with free 30S ribosomal subunits (but not with 30S subunits that are part of 70S ribosomes or polysomes). Required for efficient processing of 16S rRNA. May interact with the 5'-terminal helix region of 16S rRNA.</text>
</comment>
<reference evidence="4" key="1">
    <citation type="submission" date="2024-05" db="EMBL/GenBank/DDBJ databases">
        <authorList>
            <person name="Kim S."/>
            <person name="Heo J."/>
            <person name="Choi H."/>
            <person name="Choi Y."/>
            <person name="Kwon S.-W."/>
            <person name="Kim Y."/>
        </authorList>
    </citation>
    <scope>NUCLEOTIDE SEQUENCE</scope>
    <source>
        <strain evidence="4">KACC 23698</strain>
    </source>
</reference>
<sequence length="156" mass="17737">MKRDTDSRPAGPSQRQLRVGELIRHAVTEILSRGELPEDVFAKAFVTIPEVRMSPDLKLATVYVTLHDEKLSKPVLKAFEQNRKAIRTDVARKVNLKFAPDVRFRLDDRLEEVDRIEALLRSPKVRRDLDTPDRDLLAGEAGPDDDEADAAEPRRS</sequence>
<dbReference type="PANTHER" id="PTHR33515">
    <property type="entry name" value="RIBOSOME-BINDING FACTOR A, CHLOROPLASTIC-RELATED"/>
    <property type="match status" value="1"/>
</dbReference>
<accession>A0AAU7JEK4</accession>
<keyword evidence="1 2" id="KW-0690">Ribosome biogenesis</keyword>
<dbReference type="Pfam" id="PF02033">
    <property type="entry name" value="RBFA"/>
    <property type="match status" value="1"/>
</dbReference>
<proteinExistence type="inferred from homology"/>
<dbReference type="NCBIfam" id="TIGR00082">
    <property type="entry name" value="rbfA"/>
    <property type="match status" value="1"/>
</dbReference>
<evidence type="ECO:0000313" key="4">
    <source>
        <dbReference type="EMBL" id="XBO38827.1"/>
    </source>
</evidence>
<dbReference type="EMBL" id="CP157484">
    <property type="protein sequence ID" value="XBO38827.1"/>
    <property type="molecule type" value="Genomic_DNA"/>
</dbReference>
<dbReference type="InterPro" id="IPR020053">
    <property type="entry name" value="Ribosome-bd_factorA_CS"/>
</dbReference>
<comment type="subunit">
    <text evidence="2">Monomer. Binds 30S ribosomal subunits, but not 50S ribosomal subunits or 70S ribosomes.</text>
</comment>
<dbReference type="InterPro" id="IPR023799">
    <property type="entry name" value="RbfA_dom_sf"/>
</dbReference>
<dbReference type="RefSeq" id="WP_406855668.1">
    <property type="nucleotide sequence ID" value="NZ_CP157484.1"/>
</dbReference>
<dbReference type="NCBIfam" id="NF001802">
    <property type="entry name" value="PRK00521.2-5"/>
    <property type="match status" value="1"/>
</dbReference>
<protein>
    <recommendedName>
        <fullName evidence="2">Ribosome-binding factor A</fullName>
    </recommendedName>
</protein>
<evidence type="ECO:0000256" key="3">
    <source>
        <dbReference type="SAM" id="MobiDB-lite"/>
    </source>
</evidence>
<dbReference type="InterPro" id="IPR000238">
    <property type="entry name" value="RbfA"/>
</dbReference>
<dbReference type="GO" id="GO:0030490">
    <property type="term" value="P:maturation of SSU-rRNA"/>
    <property type="evidence" value="ECO:0007669"/>
    <property type="project" value="UniProtKB-UniRule"/>
</dbReference>
<dbReference type="SUPFAM" id="SSF89919">
    <property type="entry name" value="Ribosome-binding factor A, RbfA"/>
    <property type="match status" value="1"/>
</dbReference>
<dbReference type="PROSITE" id="PS01319">
    <property type="entry name" value="RBFA"/>
    <property type="match status" value="1"/>
</dbReference>
<dbReference type="PANTHER" id="PTHR33515:SF1">
    <property type="entry name" value="RIBOSOME-BINDING FACTOR A, CHLOROPLASTIC-RELATED"/>
    <property type="match status" value="1"/>
</dbReference>
<organism evidence="4">
    <name type="scientific">Alsobacter sp. KACC 23698</name>
    <dbReference type="NCBI Taxonomy" id="3149229"/>
    <lineage>
        <taxon>Bacteria</taxon>
        <taxon>Pseudomonadati</taxon>
        <taxon>Pseudomonadota</taxon>
        <taxon>Alphaproteobacteria</taxon>
        <taxon>Hyphomicrobiales</taxon>
        <taxon>Alsobacteraceae</taxon>
        <taxon>Alsobacter</taxon>
    </lineage>
</organism>
<comment type="similarity">
    <text evidence="2">Belongs to the RbfA family.</text>
</comment>
<dbReference type="InterPro" id="IPR015946">
    <property type="entry name" value="KH_dom-like_a/b"/>
</dbReference>
<evidence type="ECO:0000256" key="1">
    <source>
        <dbReference type="ARBA" id="ARBA00022517"/>
    </source>
</evidence>
<feature type="region of interest" description="Disordered" evidence="3">
    <location>
        <begin position="129"/>
        <end position="156"/>
    </location>
</feature>
<gene>
    <name evidence="2 4" type="primary">rbfA</name>
    <name evidence="4" type="ORF">ABEG18_24570</name>
</gene>
<name>A0AAU7JEK4_9HYPH</name>
<dbReference type="AlphaFoldDB" id="A0AAU7JEK4"/>